<dbReference type="Gene3D" id="2.120.10.30">
    <property type="entry name" value="TolB, C-terminal domain"/>
    <property type="match status" value="1"/>
</dbReference>
<dbReference type="Pfam" id="PF07676">
    <property type="entry name" value="PD40"/>
    <property type="match status" value="1"/>
</dbReference>
<dbReference type="EMBL" id="CP030104">
    <property type="protein sequence ID" value="AWX44226.1"/>
    <property type="molecule type" value="Genomic_DNA"/>
</dbReference>
<dbReference type="KEGG" id="spon:HME9304_01226"/>
<evidence type="ECO:0000313" key="1">
    <source>
        <dbReference type="EMBL" id="AWX44226.1"/>
    </source>
</evidence>
<dbReference type="SUPFAM" id="SSF69304">
    <property type="entry name" value="Tricorn protease N-terminal domain"/>
    <property type="match status" value="1"/>
</dbReference>
<evidence type="ECO:0000313" key="2">
    <source>
        <dbReference type="Proteomes" id="UP000248536"/>
    </source>
</evidence>
<proteinExistence type="predicted"/>
<dbReference type="InterPro" id="IPR011042">
    <property type="entry name" value="6-blade_b-propeller_TolB-like"/>
</dbReference>
<dbReference type="InterPro" id="IPR011659">
    <property type="entry name" value="WD40"/>
</dbReference>
<dbReference type="AlphaFoldDB" id="A0A2Z4LQY2"/>
<reference evidence="1 2" key="1">
    <citation type="submission" date="2018-06" db="EMBL/GenBank/DDBJ databases">
        <title>Spongiibacterium sp. HME9304 Genome sequencing and assembly.</title>
        <authorList>
            <person name="Kang H."/>
            <person name="Kim H."/>
            <person name="Joh K."/>
        </authorList>
    </citation>
    <scope>NUCLEOTIDE SEQUENCE [LARGE SCALE GENOMIC DNA]</scope>
    <source>
        <strain evidence="1 2">HME9304</strain>
    </source>
</reference>
<name>A0A2Z4LQY2_9FLAO</name>
<gene>
    <name evidence="1" type="ORF">HME9304_01226</name>
</gene>
<keyword evidence="2" id="KW-1185">Reference proteome</keyword>
<sequence length="276" mass="31292">MLSVLVTNAQEKFADGIICTVDYNEYGLTFITENWICFTKSEDRNTLMFSRYENNSWTKPIIAPFSGVYPDEYPRFDRTTSRLFFASKRPSENDKIKASNDIWYVELKNDMWSKPIHLEGNFSTNGIESGAESSNGIIYFHSDRKGKGLNDVDIYSLPLGATEDSAKYISVSSEKVDGEPYIFNNGNAMLFMSAGHNTVGNGDIFLTLFENDEWTTPTPVDTTGKVNTIDWEYSPVLSPDLKTLYFTRYVNGQADIFQIDVKLLSNKELQNIANLN</sequence>
<organism evidence="1 2">
    <name type="scientific">Flagellimonas maritima</name>
    <dbReference type="NCBI Taxonomy" id="1383885"/>
    <lineage>
        <taxon>Bacteria</taxon>
        <taxon>Pseudomonadati</taxon>
        <taxon>Bacteroidota</taxon>
        <taxon>Flavobacteriia</taxon>
        <taxon>Flavobacteriales</taxon>
        <taxon>Flavobacteriaceae</taxon>
        <taxon>Flagellimonas</taxon>
    </lineage>
</organism>
<protein>
    <recommendedName>
        <fullName evidence="3">WD40 repeat protein</fullName>
    </recommendedName>
</protein>
<accession>A0A2Z4LQY2</accession>
<dbReference type="Proteomes" id="UP000248536">
    <property type="component" value="Chromosome"/>
</dbReference>
<evidence type="ECO:0008006" key="3">
    <source>
        <dbReference type="Google" id="ProtNLM"/>
    </source>
</evidence>